<accession>A0A4Y2P6E8</accession>
<organism evidence="2 3">
    <name type="scientific">Araneus ventricosus</name>
    <name type="common">Orbweaver spider</name>
    <name type="synonym">Epeira ventricosa</name>
    <dbReference type="NCBI Taxonomy" id="182803"/>
    <lineage>
        <taxon>Eukaryota</taxon>
        <taxon>Metazoa</taxon>
        <taxon>Ecdysozoa</taxon>
        <taxon>Arthropoda</taxon>
        <taxon>Chelicerata</taxon>
        <taxon>Arachnida</taxon>
        <taxon>Araneae</taxon>
        <taxon>Araneomorphae</taxon>
        <taxon>Entelegynae</taxon>
        <taxon>Araneoidea</taxon>
        <taxon>Araneidae</taxon>
        <taxon>Araneus</taxon>
    </lineage>
</organism>
<name>A0A4Y2P6E8_ARAVE</name>
<evidence type="ECO:0000313" key="2">
    <source>
        <dbReference type="EMBL" id="GBN47485.1"/>
    </source>
</evidence>
<evidence type="ECO:0000256" key="1">
    <source>
        <dbReference type="SAM" id="MobiDB-lite"/>
    </source>
</evidence>
<reference evidence="2 3" key="1">
    <citation type="journal article" date="2019" name="Sci. Rep.">
        <title>Orb-weaving spider Araneus ventricosus genome elucidates the spidroin gene catalogue.</title>
        <authorList>
            <person name="Kono N."/>
            <person name="Nakamura H."/>
            <person name="Ohtoshi R."/>
            <person name="Moran D.A.P."/>
            <person name="Shinohara A."/>
            <person name="Yoshida Y."/>
            <person name="Fujiwara M."/>
            <person name="Mori M."/>
            <person name="Tomita M."/>
            <person name="Arakawa K."/>
        </authorList>
    </citation>
    <scope>NUCLEOTIDE SEQUENCE [LARGE SCALE GENOMIC DNA]</scope>
</reference>
<proteinExistence type="predicted"/>
<feature type="region of interest" description="Disordered" evidence="1">
    <location>
        <begin position="57"/>
        <end position="86"/>
    </location>
</feature>
<dbReference type="AlphaFoldDB" id="A0A4Y2P6E8"/>
<protein>
    <submittedName>
        <fullName evidence="2">Uncharacterized protein</fullName>
    </submittedName>
</protein>
<comment type="caution">
    <text evidence="2">The sequence shown here is derived from an EMBL/GenBank/DDBJ whole genome shotgun (WGS) entry which is preliminary data.</text>
</comment>
<sequence>MDMRIFRNCLHGPVNDSRCNSSRPNSLYPRSHHRPWPDPSQRRYTLSLEGVTQAHPYCTSRTSENPLTYPAAAHPRTPSAPPEQLT</sequence>
<evidence type="ECO:0000313" key="3">
    <source>
        <dbReference type="Proteomes" id="UP000499080"/>
    </source>
</evidence>
<keyword evidence="3" id="KW-1185">Reference proteome</keyword>
<dbReference type="EMBL" id="BGPR01010687">
    <property type="protein sequence ID" value="GBN47485.1"/>
    <property type="molecule type" value="Genomic_DNA"/>
</dbReference>
<dbReference type="Proteomes" id="UP000499080">
    <property type="component" value="Unassembled WGS sequence"/>
</dbReference>
<gene>
    <name evidence="2" type="ORF">AVEN_75448_1</name>
</gene>
<feature type="region of interest" description="Disordered" evidence="1">
    <location>
        <begin position="13"/>
        <end position="42"/>
    </location>
</feature>